<keyword evidence="2" id="KW-1133">Transmembrane helix</keyword>
<feature type="transmembrane region" description="Helical" evidence="2">
    <location>
        <begin position="6"/>
        <end position="30"/>
    </location>
</feature>
<protein>
    <submittedName>
        <fullName evidence="3">Uncharacterized protein</fullName>
    </submittedName>
</protein>
<feature type="region of interest" description="Disordered" evidence="1">
    <location>
        <begin position="41"/>
        <end position="76"/>
    </location>
</feature>
<name>A0AAN1JM42_9BURK</name>
<dbReference type="Proteomes" id="UP000236649">
    <property type="component" value="Chromosome 5"/>
</dbReference>
<keyword evidence="2" id="KW-0812">Transmembrane</keyword>
<evidence type="ECO:0000313" key="4">
    <source>
        <dbReference type="Proteomes" id="UP000236649"/>
    </source>
</evidence>
<accession>A0AAN1JM42</accession>
<dbReference type="EMBL" id="CP026109">
    <property type="protein sequence ID" value="AUT76619.1"/>
    <property type="molecule type" value="Genomic_DNA"/>
</dbReference>
<proteinExistence type="predicted"/>
<gene>
    <name evidence="3" type="ORF">C2L64_51800</name>
</gene>
<dbReference type="AlphaFoldDB" id="A0AAN1JM42"/>
<evidence type="ECO:0000256" key="2">
    <source>
        <dbReference type="SAM" id="Phobius"/>
    </source>
</evidence>
<organism evidence="3 4">
    <name type="scientific">Paraburkholderia hospita</name>
    <dbReference type="NCBI Taxonomy" id="169430"/>
    <lineage>
        <taxon>Bacteria</taxon>
        <taxon>Pseudomonadati</taxon>
        <taxon>Pseudomonadota</taxon>
        <taxon>Betaproteobacteria</taxon>
        <taxon>Burkholderiales</taxon>
        <taxon>Burkholderiaceae</taxon>
        <taxon>Paraburkholderia</taxon>
    </lineage>
</organism>
<keyword evidence="2" id="KW-0472">Membrane</keyword>
<reference evidence="3 4" key="1">
    <citation type="submission" date="2018-01" db="EMBL/GenBank/DDBJ databases">
        <title>Species boundaries and ecological features among Paraburkholderia terrae DSMZ17804T, P. hospita DSMZ17164T and P. caribensis DSMZ13236T.</title>
        <authorList>
            <person name="Pratama A.A."/>
        </authorList>
    </citation>
    <scope>NUCLEOTIDE SEQUENCE [LARGE SCALE GENOMIC DNA]</scope>
    <source>
        <strain evidence="3 4">DSM 17164</strain>
    </source>
</reference>
<sequence length="76" mass="9041">MKMHESWVSMLVGFAVLLFAVVFMVGHYRLEHRRAQLLRQMDRTYHGHRPRNRRSMCDPDDPQNNNTNPAGKAYER</sequence>
<dbReference type="KEGG" id="phs:C2L64_51800"/>
<evidence type="ECO:0000313" key="3">
    <source>
        <dbReference type="EMBL" id="AUT76619.1"/>
    </source>
</evidence>
<evidence type="ECO:0000256" key="1">
    <source>
        <dbReference type="SAM" id="MobiDB-lite"/>
    </source>
</evidence>